<organism evidence="2 3">
    <name type="scientific">Lithospermum erythrorhizon</name>
    <name type="common">Purple gromwell</name>
    <name type="synonym">Lithospermum officinale var. erythrorhizon</name>
    <dbReference type="NCBI Taxonomy" id="34254"/>
    <lineage>
        <taxon>Eukaryota</taxon>
        <taxon>Viridiplantae</taxon>
        <taxon>Streptophyta</taxon>
        <taxon>Embryophyta</taxon>
        <taxon>Tracheophyta</taxon>
        <taxon>Spermatophyta</taxon>
        <taxon>Magnoliopsida</taxon>
        <taxon>eudicotyledons</taxon>
        <taxon>Gunneridae</taxon>
        <taxon>Pentapetalae</taxon>
        <taxon>asterids</taxon>
        <taxon>lamiids</taxon>
        <taxon>Boraginales</taxon>
        <taxon>Boraginaceae</taxon>
        <taxon>Boraginoideae</taxon>
        <taxon>Lithospermeae</taxon>
        <taxon>Lithospermum</taxon>
    </lineage>
</organism>
<keyword evidence="3" id="KW-1185">Reference proteome</keyword>
<reference evidence="2 3" key="1">
    <citation type="submission" date="2024-01" db="EMBL/GenBank/DDBJ databases">
        <title>The complete chloroplast genome sequence of Lithospermum erythrorhizon: insights into the phylogenetic relationship among Boraginaceae species and the maternal lineages of purple gromwells.</title>
        <authorList>
            <person name="Okada T."/>
            <person name="Watanabe K."/>
        </authorList>
    </citation>
    <scope>NUCLEOTIDE SEQUENCE [LARGE SCALE GENOMIC DNA]</scope>
</reference>
<evidence type="ECO:0000313" key="2">
    <source>
        <dbReference type="EMBL" id="GAA0185743.1"/>
    </source>
</evidence>
<dbReference type="Proteomes" id="UP001454036">
    <property type="component" value="Unassembled WGS sequence"/>
</dbReference>
<comment type="caution">
    <text evidence="2">The sequence shown here is derived from an EMBL/GenBank/DDBJ whole genome shotgun (WGS) entry which is preliminary data.</text>
</comment>
<sequence>MNGVDDSNIESEKKLAGDGRYNKEREVQCSSPLPTKVKPLRGGFCMSEDGEVIFGPAPWGVAQALLGLPIRKGEKIDN</sequence>
<feature type="region of interest" description="Disordered" evidence="1">
    <location>
        <begin position="1"/>
        <end position="34"/>
    </location>
</feature>
<feature type="compositionally biased region" description="Basic and acidic residues" evidence="1">
    <location>
        <begin position="10"/>
        <end position="27"/>
    </location>
</feature>
<protein>
    <submittedName>
        <fullName evidence="2">Uncharacterized protein</fullName>
    </submittedName>
</protein>
<evidence type="ECO:0000313" key="3">
    <source>
        <dbReference type="Proteomes" id="UP001454036"/>
    </source>
</evidence>
<accession>A0AAV3RVJ1</accession>
<gene>
    <name evidence="2" type="ORF">LIER_33031</name>
</gene>
<dbReference type="AlphaFoldDB" id="A0AAV3RVJ1"/>
<evidence type="ECO:0000256" key="1">
    <source>
        <dbReference type="SAM" id="MobiDB-lite"/>
    </source>
</evidence>
<name>A0AAV3RVJ1_LITER</name>
<proteinExistence type="predicted"/>
<dbReference type="EMBL" id="BAABME010013016">
    <property type="protein sequence ID" value="GAA0185743.1"/>
    <property type="molecule type" value="Genomic_DNA"/>
</dbReference>